<evidence type="ECO:0000313" key="2">
    <source>
        <dbReference type="Proteomes" id="UP000186955"/>
    </source>
</evidence>
<protein>
    <submittedName>
        <fullName evidence="1">Uncharacterized protein</fullName>
    </submittedName>
</protein>
<keyword evidence="2" id="KW-1185">Reference proteome</keyword>
<dbReference type="AlphaFoldDB" id="A0A1Q5TXN2"/>
<accession>A0A1Q5TXN2</accession>
<dbReference type="EMBL" id="MNBE01000607">
    <property type="protein sequence ID" value="OKP04970.1"/>
    <property type="molecule type" value="Genomic_DNA"/>
</dbReference>
<gene>
    <name evidence="1" type="ORF">PENSUB_6715</name>
</gene>
<dbReference type="Proteomes" id="UP000186955">
    <property type="component" value="Unassembled WGS sequence"/>
</dbReference>
<reference evidence="1 2" key="1">
    <citation type="submission" date="2016-10" db="EMBL/GenBank/DDBJ databases">
        <title>Genome sequence of the ascomycete fungus Penicillium subrubescens.</title>
        <authorList>
            <person name="De Vries R.P."/>
            <person name="Peng M."/>
            <person name="Dilokpimol A."/>
            <person name="Hilden K."/>
            <person name="Makela M.R."/>
            <person name="Grigoriev I."/>
            <person name="Riley R."/>
            <person name="Granchi Z."/>
        </authorList>
    </citation>
    <scope>NUCLEOTIDE SEQUENCE [LARGE SCALE GENOMIC DNA]</scope>
    <source>
        <strain evidence="1 2">CBS 132785</strain>
    </source>
</reference>
<sequence>MEKAMLRTQLSSFKVKEMGHQVTVGDSDSSRKWWDYRELLNTHSIRRRFICVAGLACFDQISGISLTS</sequence>
<proteinExistence type="predicted"/>
<name>A0A1Q5TXN2_9EURO</name>
<comment type="caution">
    <text evidence="1">The sequence shown here is derived from an EMBL/GenBank/DDBJ whole genome shotgun (WGS) entry which is preliminary data.</text>
</comment>
<organism evidence="1 2">
    <name type="scientific">Penicillium subrubescens</name>
    <dbReference type="NCBI Taxonomy" id="1316194"/>
    <lineage>
        <taxon>Eukaryota</taxon>
        <taxon>Fungi</taxon>
        <taxon>Dikarya</taxon>
        <taxon>Ascomycota</taxon>
        <taxon>Pezizomycotina</taxon>
        <taxon>Eurotiomycetes</taxon>
        <taxon>Eurotiomycetidae</taxon>
        <taxon>Eurotiales</taxon>
        <taxon>Aspergillaceae</taxon>
        <taxon>Penicillium</taxon>
    </lineage>
</organism>
<evidence type="ECO:0000313" key="1">
    <source>
        <dbReference type="EMBL" id="OKP04970.1"/>
    </source>
</evidence>